<protein>
    <submittedName>
        <fullName evidence="2">Uncharacterized protein</fullName>
    </submittedName>
</protein>
<organism evidence="2 3">
    <name type="scientific">Sphingomonas parva</name>
    <dbReference type="NCBI Taxonomy" id="2555898"/>
    <lineage>
        <taxon>Bacteria</taxon>
        <taxon>Pseudomonadati</taxon>
        <taxon>Pseudomonadota</taxon>
        <taxon>Alphaproteobacteria</taxon>
        <taxon>Sphingomonadales</taxon>
        <taxon>Sphingomonadaceae</taxon>
        <taxon>Sphingomonas</taxon>
    </lineage>
</organism>
<feature type="compositionally biased region" description="Basic residues" evidence="1">
    <location>
        <begin position="47"/>
        <end position="65"/>
    </location>
</feature>
<dbReference type="EMBL" id="SPDV01000003">
    <property type="protein sequence ID" value="TFI59795.1"/>
    <property type="molecule type" value="Genomic_DNA"/>
</dbReference>
<gene>
    <name evidence="2" type="ORF">E2493_02870</name>
</gene>
<evidence type="ECO:0000256" key="1">
    <source>
        <dbReference type="SAM" id="MobiDB-lite"/>
    </source>
</evidence>
<dbReference type="AlphaFoldDB" id="A0A4Y8ZX63"/>
<dbReference type="Proteomes" id="UP000298213">
    <property type="component" value="Unassembled WGS sequence"/>
</dbReference>
<feature type="region of interest" description="Disordered" evidence="1">
    <location>
        <begin position="43"/>
        <end position="65"/>
    </location>
</feature>
<comment type="caution">
    <text evidence="2">The sequence shown here is derived from an EMBL/GenBank/DDBJ whole genome shotgun (WGS) entry which is preliminary data.</text>
</comment>
<reference evidence="2 3" key="1">
    <citation type="submission" date="2019-03" db="EMBL/GenBank/DDBJ databases">
        <title>Genome sequence of Sphingomonas sp. 17J27-24.</title>
        <authorList>
            <person name="Kim M."/>
            <person name="Maeng S."/>
            <person name="Sathiyaraj S."/>
        </authorList>
    </citation>
    <scope>NUCLEOTIDE SEQUENCE [LARGE SCALE GENOMIC DNA]</scope>
    <source>
        <strain evidence="2 3">17J27-24</strain>
    </source>
</reference>
<accession>A0A4Y8ZX63</accession>
<evidence type="ECO:0000313" key="3">
    <source>
        <dbReference type="Proteomes" id="UP000298213"/>
    </source>
</evidence>
<sequence length="65" mass="6914">MESLPRGYSRRAYAYYGNGWRPYRSHVYFGFGLGGGHFGGGHFGGRGGHHGGGHHGGGHHGGSHH</sequence>
<name>A0A4Y8ZX63_9SPHN</name>
<proteinExistence type="predicted"/>
<keyword evidence="3" id="KW-1185">Reference proteome</keyword>
<evidence type="ECO:0000313" key="2">
    <source>
        <dbReference type="EMBL" id="TFI59795.1"/>
    </source>
</evidence>